<dbReference type="Proteomes" id="UP000650467">
    <property type="component" value="Unassembled WGS sequence"/>
</dbReference>
<name>A0A835SQG3_CHLIN</name>
<keyword evidence="2" id="KW-1185">Reference proteome</keyword>
<dbReference type="AlphaFoldDB" id="A0A835SQG3"/>
<dbReference type="PANTHER" id="PTHR34407">
    <property type="entry name" value="EXPRESSED PROTEIN"/>
    <property type="match status" value="1"/>
</dbReference>
<accession>A0A835SQG3</accession>
<gene>
    <name evidence="1" type="ORF">HXX76_009452</name>
</gene>
<protein>
    <submittedName>
        <fullName evidence="1">Uncharacterized protein</fullName>
    </submittedName>
</protein>
<evidence type="ECO:0000313" key="2">
    <source>
        <dbReference type="Proteomes" id="UP000650467"/>
    </source>
</evidence>
<proteinExistence type="predicted"/>
<dbReference type="OrthoDB" id="554058at2759"/>
<dbReference type="EMBL" id="JAEHOC010000024">
    <property type="protein sequence ID" value="KAG2431437.1"/>
    <property type="molecule type" value="Genomic_DNA"/>
</dbReference>
<evidence type="ECO:0000313" key="1">
    <source>
        <dbReference type="EMBL" id="KAG2431437.1"/>
    </source>
</evidence>
<dbReference type="PANTHER" id="PTHR34407:SF1">
    <property type="entry name" value="SGNH HYDROLASE-TYPE ESTERASE DOMAIN-CONTAINING PROTEIN"/>
    <property type="match status" value="1"/>
</dbReference>
<comment type="caution">
    <text evidence="1">The sequence shown here is derived from an EMBL/GenBank/DDBJ whole genome shotgun (WGS) entry which is preliminary data.</text>
</comment>
<reference evidence="1" key="1">
    <citation type="journal article" date="2020" name="bioRxiv">
        <title>Comparative genomics of Chlamydomonas.</title>
        <authorList>
            <person name="Craig R.J."/>
            <person name="Hasan A.R."/>
            <person name="Ness R.W."/>
            <person name="Keightley P.D."/>
        </authorList>
    </citation>
    <scope>NUCLEOTIDE SEQUENCE</scope>
    <source>
        <strain evidence="1">SAG 7.73</strain>
    </source>
</reference>
<organism evidence="1 2">
    <name type="scientific">Chlamydomonas incerta</name>
    <dbReference type="NCBI Taxonomy" id="51695"/>
    <lineage>
        <taxon>Eukaryota</taxon>
        <taxon>Viridiplantae</taxon>
        <taxon>Chlorophyta</taxon>
        <taxon>core chlorophytes</taxon>
        <taxon>Chlorophyceae</taxon>
        <taxon>CS clade</taxon>
        <taxon>Chlamydomonadales</taxon>
        <taxon>Chlamydomonadaceae</taxon>
        <taxon>Chlamydomonas</taxon>
    </lineage>
</organism>
<sequence>MSVLVPHWSRDGIHADPQTGIKVATETLLSMILRTANRNDPGGTAERHWTGIAAIWLVTTASAWIDEKPVHWTGDPYEHTNDASYMYLPVLQHYGVPLLSTMEVLGPFPTPEAQFWFHNAFMAEYYVHPHATGHRLTADLIMHYLKVLMDSWRVQLPWEQPPPSMVYTPPARLLHINSGTLRMHLDANPFQLRLRTPGAADESWNFWLHMIGQRQGLDCAAGKCCPAWQGGEHPKPGYISTTVNSTCGWLLNATEVATHMKFNEFHVLALKSYEHMGVMGVSVYAVGAPECPESSTVLPGGPQLLGSATIDCLWQQRMSTAEDEYMKLVPAPAGACIRVNITVLPPPTPRPENKIKFLGFSLY</sequence>